<evidence type="ECO:0000313" key="1">
    <source>
        <dbReference type="EMBL" id="MBF8185923.1"/>
    </source>
</evidence>
<accession>A0A931A698</accession>
<keyword evidence="2" id="KW-1185">Reference proteome</keyword>
<evidence type="ECO:0000313" key="2">
    <source>
        <dbReference type="Proteomes" id="UP000605361"/>
    </source>
</evidence>
<dbReference type="AlphaFoldDB" id="A0A931A698"/>
<dbReference type="RefSeq" id="WP_195894905.1">
    <property type="nucleotide sequence ID" value="NZ_JADOGI010000020.1"/>
</dbReference>
<organism evidence="1 2">
    <name type="scientific">Nonomuraea cypriaca</name>
    <dbReference type="NCBI Taxonomy" id="1187855"/>
    <lineage>
        <taxon>Bacteria</taxon>
        <taxon>Bacillati</taxon>
        <taxon>Actinomycetota</taxon>
        <taxon>Actinomycetes</taxon>
        <taxon>Streptosporangiales</taxon>
        <taxon>Streptosporangiaceae</taxon>
        <taxon>Nonomuraea</taxon>
    </lineage>
</organism>
<comment type="caution">
    <text evidence="1">The sequence shown here is derived from an EMBL/GenBank/DDBJ whole genome shotgun (WGS) entry which is preliminary data.</text>
</comment>
<dbReference type="EMBL" id="JADOGI010000020">
    <property type="protein sequence ID" value="MBF8185923.1"/>
    <property type="molecule type" value="Genomic_DNA"/>
</dbReference>
<protein>
    <submittedName>
        <fullName evidence="1">Uncharacterized protein</fullName>
    </submittedName>
</protein>
<reference evidence="1" key="1">
    <citation type="submission" date="2020-11" db="EMBL/GenBank/DDBJ databases">
        <title>Whole-genome analyses of Nonomuraea sp. K274.</title>
        <authorList>
            <person name="Veyisoglu A."/>
        </authorList>
    </citation>
    <scope>NUCLEOTIDE SEQUENCE</scope>
    <source>
        <strain evidence="1">K274</strain>
    </source>
</reference>
<sequence length="145" mass="14800">MTIKSGPIMFPSFAKPTKGTEMTPPRRRLAVAAATLTLAVLTTACGALGQAVDCNTAAAEASKIATEWSTAVTKDVSNQDAIQTASKTAADETKELAGKYDGEVGAALNDLATGFESMEGGDLNSVTEFSGKANGFVSKITSACS</sequence>
<proteinExistence type="predicted"/>
<gene>
    <name evidence="1" type="ORF">ITP53_09225</name>
</gene>
<name>A0A931A698_9ACTN</name>
<dbReference type="Proteomes" id="UP000605361">
    <property type="component" value="Unassembled WGS sequence"/>
</dbReference>